<evidence type="ECO:0000256" key="7">
    <source>
        <dbReference type="ARBA" id="ARBA00047899"/>
    </source>
</evidence>
<accession>A0A2N5TZW7</accession>
<evidence type="ECO:0000256" key="5">
    <source>
        <dbReference type="ARBA" id="ARBA00022777"/>
    </source>
</evidence>
<dbReference type="SMART" id="SM01331">
    <property type="entry name" value="DUF3635"/>
    <property type="match status" value="1"/>
</dbReference>
<dbReference type="GO" id="GO:0000278">
    <property type="term" value="P:mitotic cell cycle"/>
    <property type="evidence" value="ECO:0007669"/>
    <property type="project" value="TreeGrafter"/>
</dbReference>
<dbReference type="EMBL" id="PGCI01000279">
    <property type="protein sequence ID" value="PLW31036.1"/>
    <property type="molecule type" value="Genomic_DNA"/>
</dbReference>
<dbReference type="Gene3D" id="3.30.200.20">
    <property type="entry name" value="Phosphorylase Kinase, domain 1"/>
    <property type="match status" value="1"/>
</dbReference>
<evidence type="ECO:0000256" key="1">
    <source>
        <dbReference type="ARBA" id="ARBA00012513"/>
    </source>
</evidence>
<keyword evidence="10" id="KW-1133">Transmembrane helix</keyword>
<keyword evidence="4" id="KW-0547">Nucleotide-binding</keyword>
<comment type="catalytic activity">
    <reaction evidence="8">
        <text>L-seryl-[protein] + ATP = O-phospho-L-seryl-[protein] + ADP + H(+)</text>
        <dbReference type="Rhea" id="RHEA:17989"/>
        <dbReference type="Rhea" id="RHEA-COMP:9863"/>
        <dbReference type="Rhea" id="RHEA-COMP:11604"/>
        <dbReference type="ChEBI" id="CHEBI:15378"/>
        <dbReference type="ChEBI" id="CHEBI:29999"/>
        <dbReference type="ChEBI" id="CHEBI:30616"/>
        <dbReference type="ChEBI" id="CHEBI:83421"/>
        <dbReference type="ChEBI" id="CHEBI:456216"/>
        <dbReference type="EC" id="2.7.11.1"/>
    </reaction>
</comment>
<evidence type="ECO:0000313" key="13">
    <source>
        <dbReference type="EMBL" id="PLW31036.1"/>
    </source>
</evidence>
<dbReference type="PANTHER" id="PTHR24419">
    <property type="entry name" value="INTERLEUKIN-1 RECEPTOR-ASSOCIATED KINASE"/>
    <property type="match status" value="1"/>
</dbReference>
<dbReference type="EC" id="2.7.11.1" evidence="1"/>
<feature type="region of interest" description="Disordered" evidence="9">
    <location>
        <begin position="229"/>
        <end position="270"/>
    </location>
</feature>
<dbReference type="AlphaFoldDB" id="A0A2N5TZW7"/>
<dbReference type="Proteomes" id="UP000235392">
    <property type="component" value="Unassembled WGS sequence"/>
</dbReference>
<dbReference type="SUPFAM" id="SSF56112">
    <property type="entry name" value="Protein kinase-like (PK-like)"/>
    <property type="match status" value="1"/>
</dbReference>
<keyword evidence="5" id="KW-0418">Kinase</keyword>
<feature type="compositionally biased region" description="Polar residues" evidence="9">
    <location>
        <begin position="940"/>
        <end position="957"/>
    </location>
</feature>
<dbReference type="GO" id="GO:0005634">
    <property type="term" value="C:nucleus"/>
    <property type="evidence" value="ECO:0007669"/>
    <property type="project" value="TreeGrafter"/>
</dbReference>
<dbReference type="EMBL" id="PGCJ01000539">
    <property type="protein sequence ID" value="PLW26480.1"/>
    <property type="molecule type" value="Genomic_DNA"/>
</dbReference>
<sequence>MSLRTRGPSVGWEVVIGCDKYDRLSPSKVCAVETGSIPVFGISPGFTAGFFIFWFGSGMVLDAGYMIGIGLPCALFICAVSHNDVTTNHHDTARSGKLAFVRLNRNRNVYRRTTKPIIIDVDSDSSDDDRQHGRDPLSTPAARPAAPTIISVHSDSPEDSPPRPRKPILRHPRTPPDEDSPLQPCRTQHPPVDPPRDVLKPKPRQRAVFVRTLPHSPVVLIPRLPKKNLETKKNLEPRPAPPAPVVAVPHEAKPPAISPPSPQPNPSAALPVPRVVRGRISMVTGSARRSRYQDWLQRPTAPSSPLKPHHTTQTPHQPVIPISSNKLSNHSPLICHHQISKSNYLPRPIINDGIPSLLKICNQTHILNFTTTVENIERKSILNRFSSSTLRTKSKSGWEKIGEATYSEVFCWSPKQQQQQQLGELPPTHPIDKKSLESKIVLKIIPIKRMKKAYLKAHATTTTTTTTTTSSVVNVHHHHANQGGAEEVGNKSLDNEFPLETDCSDAEKEIKLAKLLGSKPAEGFIDFKGAFVVSGDYPRVLLREWDKYRRKFPKQAENPRPGKFSGTQLYCCLLFAHAGQDLEASHLGGWQQAASILDQVARALSQVEEEYEFEHRDLHWGNLLVHSVGPSSSCQTHPKPKPLAKSSDDDVGELATSLGGIGLESGSSSRPDPLNPQASGVGVSIIDYGLSRAKIVHTKPRHTASGIHRADDENAEILWTDPDQDIFGAVGNDYQFACYDLIDLAREHKPWSAFNPFSNVIWLHYLTKKLIEEKSLDVPTPSSSSTITTTTSLKDRRKTASTGTTRVKKAGTNPRMKGKQERYSTHPSTGAGFGNLAAGPGCVEERCKGADEGRRANMERKCYELLVLSQRFLDRLIQLKMQRINHRRRRDPPLRISAHPSFSSTTATATTTQGPGKKSLANQNGVGSVTQRRAGRPSACTRSSAGGLQAHASSSRLATQQTLLGPMRKSAASGTADEDAEKAALFRDVLEDAVGRDGGLDNHDVEEEQEKYSVGEGTRAEMETRYARVNRVCLDHLLQRLKKNTKKKDGISLLPSYTSFFLLWFAACKDTLFS</sequence>
<feature type="compositionally biased region" description="Polar residues" evidence="9">
    <location>
        <begin position="920"/>
        <end position="931"/>
    </location>
</feature>
<feature type="compositionally biased region" description="Low complexity" evidence="9">
    <location>
        <begin position="779"/>
        <end position="792"/>
    </location>
</feature>
<evidence type="ECO:0000256" key="9">
    <source>
        <dbReference type="SAM" id="MobiDB-lite"/>
    </source>
</evidence>
<evidence type="ECO:0000259" key="11">
    <source>
        <dbReference type="SMART" id="SM01331"/>
    </source>
</evidence>
<feature type="region of interest" description="Disordered" evidence="9">
    <location>
        <begin position="887"/>
        <end position="957"/>
    </location>
</feature>
<dbReference type="InterPro" id="IPR011009">
    <property type="entry name" value="Kinase-like_dom_sf"/>
</dbReference>
<evidence type="ECO:0000256" key="10">
    <source>
        <dbReference type="SAM" id="Phobius"/>
    </source>
</evidence>
<evidence type="ECO:0000313" key="15">
    <source>
        <dbReference type="Proteomes" id="UP000235392"/>
    </source>
</evidence>
<feature type="region of interest" description="Disordered" evidence="9">
    <location>
        <begin position="631"/>
        <end position="651"/>
    </location>
</feature>
<feature type="region of interest" description="Disordered" evidence="9">
    <location>
        <begin position="120"/>
        <end position="202"/>
    </location>
</feature>
<dbReference type="InterPro" id="IPR024604">
    <property type="entry name" value="GSG2_C"/>
</dbReference>
<reference evidence="14 15" key="1">
    <citation type="submission" date="2017-11" db="EMBL/GenBank/DDBJ databases">
        <title>De novo assembly and phasing of dikaryotic genomes from two isolates of Puccinia coronata f. sp. avenae, the causal agent of oat crown rust.</title>
        <authorList>
            <person name="Miller M.E."/>
            <person name="Zhang Y."/>
            <person name="Omidvar V."/>
            <person name="Sperschneider J."/>
            <person name="Schwessinger B."/>
            <person name="Raley C."/>
            <person name="Palmer J.M."/>
            <person name="Garnica D."/>
            <person name="Upadhyaya N."/>
            <person name="Rathjen J."/>
            <person name="Taylor J.M."/>
            <person name="Park R.F."/>
            <person name="Dodds P.N."/>
            <person name="Hirsch C.D."/>
            <person name="Kianian S.F."/>
            <person name="Figueroa M."/>
        </authorList>
    </citation>
    <scope>NUCLEOTIDE SEQUENCE [LARGE SCALE GENOMIC DNA]</scope>
    <source>
        <strain evidence="12">12NC29</strain>
        <strain evidence="13">12SD80</strain>
    </source>
</reference>
<keyword evidence="6" id="KW-0067">ATP-binding</keyword>
<keyword evidence="3" id="KW-0808">Transferase</keyword>
<feature type="domain" description="Serine/threonine-protein kinase haspin C-terminal" evidence="11">
    <location>
        <begin position="724"/>
        <end position="812"/>
    </location>
</feature>
<feature type="region of interest" description="Disordered" evidence="9">
    <location>
        <begin position="287"/>
        <end position="317"/>
    </location>
</feature>
<keyword evidence="10" id="KW-0812">Transmembrane</keyword>
<organism evidence="13 15">
    <name type="scientific">Puccinia coronata f. sp. avenae</name>
    <dbReference type="NCBI Taxonomy" id="200324"/>
    <lineage>
        <taxon>Eukaryota</taxon>
        <taxon>Fungi</taxon>
        <taxon>Dikarya</taxon>
        <taxon>Basidiomycota</taxon>
        <taxon>Pucciniomycotina</taxon>
        <taxon>Pucciniomycetes</taxon>
        <taxon>Pucciniales</taxon>
        <taxon>Pucciniaceae</taxon>
        <taxon>Puccinia</taxon>
    </lineage>
</organism>
<protein>
    <recommendedName>
        <fullName evidence="1">non-specific serine/threonine protein kinase</fullName>
        <ecNumber evidence="1">2.7.11.1</ecNumber>
    </recommendedName>
</protein>
<evidence type="ECO:0000256" key="4">
    <source>
        <dbReference type="ARBA" id="ARBA00022741"/>
    </source>
</evidence>
<dbReference type="GO" id="GO:0005524">
    <property type="term" value="F:ATP binding"/>
    <property type="evidence" value="ECO:0007669"/>
    <property type="project" value="UniProtKB-KW"/>
</dbReference>
<feature type="compositionally biased region" description="Basic residues" evidence="9">
    <location>
        <begin position="163"/>
        <end position="173"/>
    </location>
</feature>
<keyword evidence="14" id="KW-1185">Reference proteome</keyword>
<dbReference type="STRING" id="200324.A0A2N5TZW7"/>
<proteinExistence type="predicted"/>
<keyword evidence="10" id="KW-0472">Membrane</keyword>
<feature type="transmembrane region" description="Helical" evidence="10">
    <location>
        <begin position="37"/>
        <end position="56"/>
    </location>
</feature>
<dbReference type="Pfam" id="PF12330">
    <property type="entry name" value="Haspin_kinase"/>
    <property type="match status" value="1"/>
</dbReference>
<feature type="region of interest" description="Disordered" evidence="9">
    <location>
        <begin position="777"/>
        <end position="831"/>
    </location>
</feature>
<dbReference type="OrthoDB" id="5327538at2759"/>
<comment type="caution">
    <text evidence="13">The sequence shown here is derived from an EMBL/GenBank/DDBJ whole genome shotgun (WGS) entry which is preliminary data.</text>
</comment>
<dbReference type="GO" id="GO:0072354">
    <property type="term" value="F:histone H3T3 kinase activity"/>
    <property type="evidence" value="ECO:0007669"/>
    <property type="project" value="TreeGrafter"/>
</dbReference>
<evidence type="ECO:0000256" key="8">
    <source>
        <dbReference type="ARBA" id="ARBA00048679"/>
    </source>
</evidence>
<dbReference type="Gene3D" id="1.10.510.10">
    <property type="entry name" value="Transferase(Phosphotransferase) domain 1"/>
    <property type="match status" value="1"/>
</dbReference>
<name>A0A2N5TZW7_9BASI</name>
<dbReference type="GO" id="GO:0035556">
    <property type="term" value="P:intracellular signal transduction"/>
    <property type="evidence" value="ECO:0007669"/>
    <property type="project" value="TreeGrafter"/>
</dbReference>
<keyword evidence="2" id="KW-0723">Serine/threonine-protein kinase</keyword>
<evidence type="ECO:0000256" key="3">
    <source>
        <dbReference type="ARBA" id="ARBA00022679"/>
    </source>
</evidence>
<feature type="compositionally biased region" description="Pro residues" evidence="9">
    <location>
        <begin position="256"/>
        <end position="265"/>
    </location>
</feature>
<evidence type="ECO:0000313" key="14">
    <source>
        <dbReference type="Proteomes" id="UP000235388"/>
    </source>
</evidence>
<dbReference type="Proteomes" id="UP000235388">
    <property type="component" value="Unassembled WGS sequence"/>
</dbReference>
<evidence type="ECO:0000256" key="6">
    <source>
        <dbReference type="ARBA" id="ARBA00022840"/>
    </source>
</evidence>
<dbReference type="PANTHER" id="PTHR24419:SF18">
    <property type="entry name" value="SERINE_THREONINE-PROTEIN KINASE HASPIN"/>
    <property type="match status" value="1"/>
</dbReference>
<comment type="catalytic activity">
    <reaction evidence="7">
        <text>L-threonyl-[protein] + ATP = O-phospho-L-threonyl-[protein] + ADP + H(+)</text>
        <dbReference type="Rhea" id="RHEA:46608"/>
        <dbReference type="Rhea" id="RHEA-COMP:11060"/>
        <dbReference type="Rhea" id="RHEA-COMP:11605"/>
        <dbReference type="ChEBI" id="CHEBI:15378"/>
        <dbReference type="ChEBI" id="CHEBI:30013"/>
        <dbReference type="ChEBI" id="CHEBI:30616"/>
        <dbReference type="ChEBI" id="CHEBI:61977"/>
        <dbReference type="ChEBI" id="CHEBI:456216"/>
        <dbReference type="EC" id="2.7.11.1"/>
    </reaction>
</comment>
<gene>
    <name evidence="12" type="ORF">PCANC_22934</name>
    <name evidence="13" type="ORF">PCASD_16056</name>
</gene>
<dbReference type="GO" id="GO:0005737">
    <property type="term" value="C:cytoplasm"/>
    <property type="evidence" value="ECO:0007669"/>
    <property type="project" value="TreeGrafter"/>
</dbReference>
<evidence type="ECO:0000256" key="2">
    <source>
        <dbReference type="ARBA" id="ARBA00022527"/>
    </source>
</evidence>
<evidence type="ECO:0000313" key="12">
    <source>
        <dbReference type="EMBL" id="PLW26480.1"/>
    </source>
</evidence>